<gene>
    <name evidence="3" type="ORF">KRR39_00445</name>
</gene>
<name>A0A975Y0E4_9ACTN</name>
<accession>A0A975Y0E4</accession>
<feature type="signal peptide" evidence="2">
    <location>
        <begin position="1"/>
        <end position="24"/>
    </location>
</feature>
<reference evidence="3" key="1">
    <citation type="submission" date="2021-06" db="EMBL/GenBank/DDBJ databases">
        <title>Complete genome sequence of Nocardioides sp. G188.</title>
        <authorList>
            <person name="Im W.-T."/>
        </authorList>
    </citation>
    <scope>NUCLEOTIDE SEQUENCE</scope>
    <source>
        <strain evidence="3">G188</strain>
    </source>
</reference>
<keyword evidence="4" id="KW-1185">Reference proteome</keyword>
<organism evidence="3 4">
    <name type="scientific">Nocardioides panacis</name>
    <dbReference type="NCBI Taxonomy" id="2849501"/>
    <lineage>
        <taxon>Bacteria</taxon>
        <taxon>Bacillati</taxon>
        <taxon>Actinomycetota</taxon>
        <taxon>Actinomycetes</taxon>
        <taxon>Propionibacteriales</taxon>
        <taxon>Nocardioidaceae</taxon>
        <taxon>Nocardioides</taxon>
    </lineage>
</organism>
<keyword evidence="2" id="KW-0732">Signal</keyword>
<dbReference type="Pfam" id="PF13624">
    <property type="entry name" value="SurA_N_3"/>
    <property type="match status" value="1"/>
</dbReference>
<sequence>MTRSRTVRGSVLALAAAFVMSSCAAHPGSAAVIGSESISAHEVDDVASALCSAQGSSQQPGQQPQQLASRAARQGALDVLIKSSLSRQYGESQGVQPDQEQVSAALAANAKSIGNLPAAERPVFRRTLRAYAEGQLMLIEVGRRALTKTGAQNVTEEQAVSEGTKLRNAWAAKNVDVSVDPRFGAYAKDALLNESGSLSVAQSQSATDGGSPDPSQGWVASLPASQKCS</sequence>
<evidence type="ECO:0000313" key="3">
    <source>
        <dbReference type="EMBL" id="QWZ08391.1"/>
    </source>
</evidence>
<dbReference type="RefSeq" id="WP_216939881.1">
    <property type="nucleotide sequence ID" value="NZ_CP077062.1"/>
</dbReference>
<feature type="region of interest" description="Disordered" evidence="1">
    <location>
        <begin position="197"/>
        <end position="229"/>
    </location>
</feature>
<evidence type="ECO:0000256" key="2">
    <source>
        <dbReference type="SAM" id="SignalP"/>
    </source>
</evidence>
<dbReference type="EMBL" id="CP077062">
    <property type="protein sequence ID" value="QWZ08391.1"/>
    <property type="molecule type" value="Genomic_DNA"/>
</dbReference>
<protein>
    <submittedName>
        <fullName evidence="3">SurA N-terminal domain-containing protein</fullName>
    </submittedName>
</protein>
<feature type="chain" id="PRO_5037169981" evidence="2">
    <location>
        <begin position="25"/>
        <end position="229"/>
    </location>
</feature>
<dbReference type="Proteomes" id="UP000683575">
    <property type="component" value="Chromosome"/>
</dbReference>
<dbReference type="AlphaFoldDB" id="A0A975Y0E4"/>
<dbReference type="PROSITE" id="PS51257">
    <property type="entry name" value="PROKAR_LIPOPROTEIN"/>
    <property type="match status" value="1"/>
</dbReference>
<feature type="compositionally biased region" description="Polar residues" evidence="1">
    <location>
        <begin position="197"/>
        <end position="208"/>
    </location>
</feature>
<proteinExistence type="predicted"/>
<dbReference type="KEGG" id="nps:KRR39_00445"/>
<evidence type="ECO:0000313" key="4">
    <source>
        <dbReference type="Proteomes" id="UP000683575"/>
    </source>
</evidence>
<evidence type="ECO:0000256" key="1">
    <source>
        <dbReference type="SAM" id="MobiDB-lite"/>
    </source>
</evidence>